<reference evidence="2 3" key="1">
    <citation type="submission" date="2017-11" db="EMBL/GenBank/DDBJ databases">
        <title>Draft genome sequence of magnetotactic bacterium Magnetospirillum kuznetsovii LBB-42.</title>
        <authorList>
            <person name="Grouzdev D.S."/>
            <person name="Rysina M.S."/>
            <person name="Baslerov R.V."/>
            <person name="Koziaeva V."/>
        </authorList>
    </citation>
    <scope>NUCLEOTIDE SEQUENCE [LARGE SCALE GENOMIC DNA]</scope>
    <source>
        <strain evidence="2 3">LBB-42</strain>
    </source>
</reference>
<organism evidence="2 3">
    <name type="scientific">Paramagnetospirillum kuznetsovii</name>
    <dbReference type="NCBI Taxonomy" id="2053833"/>
    <lineage>
        <taxon>Bacteria</taxon>
        <taxon>Pseudomonadati</taxon>
        <taxon>Pseudomonadota</taxon>
        <taxon>Alphaproteobacteria</taxon>
        <taxon>Rhodospirillales</taxon>
        <taxon>Magnetospirillaceae</taxon>
        <taxon>Paramagnetospirillum</taxon>
    </lineage>
</organism>
<proteinExistence type="predicted"/>
<gene>
    <name evidence="2" type="ORF">CU669_07910</name>
</gene>
<accession>A0A364P0A5</accession>
<feature type="region of interest" description="Disordered" evidence="1">
    <location>
        <begin position="53"/>
        <end position="86"/>
    </location>
</feature>
<feature type="compositionally biased region" description="Basic and acidic residues" evidence="1">
    <location>
        <begin position="57"/>
        <end position="72"/>
    </location>
</feature>
<dbReference type="AlphaFoldDB" id="A0A364P0A5"/>
<dbReference type="Proteomes" id="UP000251075">
    <property type="component" value="Unassembled WGS sequence"/>
</dbReference>
<evidence type="ECO:0000256" key="1">
    <source>
        <dbReference type="SAM" id="MobiDB-lite"/>
    </source>
</evidence>
<comment type="caution">
    <text evidence="2">The sequence shown here is derived from an EMBL/GenBank/DDBJ whole genome shotgun (WGS) entry which is preliminary data.</text>
</comment>
<evidence type="ECO:0000313" key="2">
    <source>
        <dbReference type="EMBL" id="RAU22597.1"/>
    </source>
</evidence>
<keyword evidence="3" id="KW-1185">Reference proteome</keyword>
<sequence length="86" mass="9678">MHRPMIIGRGFIQGKSAMRAFRIRQFSGQKFLQRFTDKAGWGRQDGIAFNGEICGDSSEHETRDHGNLRHSDGSASPPWGLSFVIE</sequence>
<name>A0A364P0A5_9PROT</name>
<dbReference type="EMBL" id="PGTO01000004">
    <property type="protein sequence ID" value="RAU22597.1"/>
    <property type="molecule type" value="Genomic_DNA"/>
</dbReference>
<evidence type="ECO:0000313" key="3">
    <source>
        <dbReference type="Proteomes" id="UP000251075"/>
    </source>
</evidence>
<protein>
    <submittedName>
        <fullName evidence="2">Uncharacterized protein</fullName>
    </submittedName>
</protein>